<proteinExistence type="predicted"/>
<organism evidence="1 2">
    <name type="scientific">Gordonia prachuapensis</name>
    <dbReference type="NCBI Taxonomy" id="3115651"/>
    <lineage>
        <taxon>Bacteria</taxon>
        <taxon>Bacillati</taxon>
        <taxon>Actinomycetota</taxon>
        <taxon>Actinomycetes</taxon>
        <taxon>Mycobacteriales</taxon>
        <taxon>Gordoniaceae</taxon>
        <taxon>Gordonia</taxon>
    </lineage>
</organism>
<reference evidence="1 2" key="1">
    <citation type="submission" date="2024-01" db="EMBL/GenBank/DDBJ databases">
        <title>Draft genome sequence of Gordonia sp. PKS22-38.</title>
        <authorList>
            <person name="Suphannarot A."/>
            <person name="Mingma R."/>
        </authorList>
    </citation>
    <scope>NUCLEOTIDE SEQUENCE [LARGE SCALE GENOMIC DNA]</scope>
    <source>
        <strain evidence="1 2">PKS22-38</strain>
    </source>
</reference>
<evidence type="ECO:0000313" key="2">
    <source>
        <dbReference type="Proteomes" id="UP001335729"/>
    </source>
</evidence>
<accession>A0ABU7MRL1</accession>
<comment type="caution">
    <text evidence="1">The sequence shown here is derived from an EMBL/GenBank/DDBJ whole genome shotgun (WGS) entry which is preliminary data.</text>
</comment>
<keyword evidence="2" id="KW-1185">Reference proteome</keyword>
<evidence type="ECO:0008006" key="3">
    <source>
        <dbReference type="Google" id="ProtNLM"/>
    </source>
</evidence>
<dbReference type="RefSeq" id="WP_330504235.1">
    <property type="nucleotide sequence ID" value="NZ_JAZDUE010000005.1"/>
</dbReference>
<dbReference type="Proteomes" id="UP001335729">
    <property type="component" value="Unassembled WGS sequence"/>
</dbReference>
<sequence>MYVDPPRVHALAGRTRGHAEDIGAQSPVAGGVVADQGAGESEIARVLRDSAKTIDTVLSYHAQRLNHFADLADKGAREYVRTDAAGAHRLVQPGTAPG</sequence>
<protein>
    <recommendedName>
        <fullName evidence="3">Excreted virulence factor EspC, type VII ESX diderm</fullName>
    </recommendedName>
</protein>
<evidence type="ECO:0000313" key="1">
    <source>
        <dbReference type="EMBL" id="MEE4022962.1"/>
    </source>
</evidence>
<name>A0ABU7MRL1_9ACTN</name>
<gene>
    <name evidence="1" type="ORF">V1Y59_07735</name>
</gene>
<dbReference type="EMBL" id="JAZDUE010000005">
    <property type="protein sequence ID" value="MEE4022962.1"/>
    <property type="molecule type" value="Genomic_DNA"/>
</dbReference>